<comment type="catalytic activity">
    <reaction evidence="14">
        <text>1-O-methyl-(5Z,8Z,11Z,14Z)-eicosatetraenoate + H2O = methanol + (5Z,8Z,11Z,14Z)-eicosatetraenoate + H(+)</text>
        <dbReference type="Rhea" id="RHEA:63052"/>
        <dbReference type="ChEBI" id="CHEBI:15377"/>
        <dbReference type="ChEBI" id="CHEBI:15378"/>
        <dbReference type="ChEBI" id="CHEBI:17790"/>
        <dbReference type="ChEBI" id="CHEBI:32395"/>
        <dbReference type="ChEBI" id="CHEBI:78033"/>
    </reaction>
    <physiologicalReaction direction="left-to-right" evidence="14">
        <dbReference type="Rhea" id="RHEA:63053"/>
    </physiologicalReaction>
</comment>
<dbReference type="InterPro" id="IPR020556">
    <property type="entry name" value="Amidase_CS"/>
</dbReference>
<evidence type="ECO:0000256" key="22">
    <source>
        <dbReference type="ARBA" id="ARBA00051914"/>
    </source>
</evidence>
<evidence type="ECO:0000256" key="30">
    <source>
        <dbReference type="ARBA" id="ARBA00052709"/>
    </source>
</evidence>
<comment type="catalytic activity">
    <reaction evidence="17">
        <text>(5Z,8Z,11Z,14Z)-eicosatetraenamide + H2O = (5Z,8Z,11Z,14Z)-eicosatetraenoate + NH4(+)</text>
        <dbReference type="Rhea" id="RHEA:63016"/>
        <dbReference type="ChEBI" id="CHEBI:15377"/>
        <dbReference type="ChEBI" id="CHEBI:28938"/>
        <dbReference type="ChEBI" id="CHEBI:32395"/>
        <dbReference type="ChEBI" id="CHEBI:137830"/>
    </reaction>
    <physiologicalReaction direction="left-to-right" evidence="17">
        <dbReference type="Rhea" id="RHEA:63017"/>
    </physiologicalReaction>
</comment>
<evidence type="ECO:0000259" key="40">
    <source>
        <dbReference type="Pfam" id="PF01425"/>
    </source>
</evidence>
<dbReference type="PIRSF" id="PIRSF001221">
    <property type="entry name" value="Amidase_fungi"/>
    <property type="match status" value="1"/>
</dbReference>
<comment type="catalytic activity">
    <reaction evidence="28">
        <text>N-(15Z-tetracosenoyl)-taurine + H2O = (15Z)-tetracosenoate + taurine</text>
        <dbReference type="Rhea" id="RHEA:63160"/>
        <dbReference type="ChEBI" id="CHEBI:15377"/>
        <dbReference type="ChEBI" id="CHEBI:32392"/>
        <dbReference type="ChEBI" id="CHEBI:146198"/>
        <dbReference type="ChEBI" id="CHEBI:507393"/>
    </reaction>
    <physiologicalReaction direction="left-to-right" evidence="28">
        <dbReference type="Rhea" id="RHEA:63161"/>
    </physiologicalReaction>
</comment>
<evidence type="ECO:0000256" key="13">
    <source>
        <dbReference type="ARBA" id="ARBA00050403"/>
    </source>
</evidence>
<evidence type="ECO:0000256" key="24">
    <source>
        <dbReference type="ARBA" id="ARBA00052337"/>
    </source>
</evidence>
<dbReference type="Gene3D" id="3.90.1300.10">
    <property type="entry name" value="Amidase signature (AS) domain"/>
    <property type="match status" value="1"/>
</dbReference>
<evidence type="ECO:0000256" key="2">
    <source>
        <dbReference type="ARBA" id="ARBA00009199"/>
    </source>
</evidence>
<comment type="catalytic activity">
    <reaction evidence="20">
        <text>N-octadecanoyl ethanolamine + H2O = octadecanoate + ethanolamine</text>
        <dbReference type="Rhea" id="RHEA:63124"/>
        <dbReference type="ChEBI" id="CHEBI:15377"/>
        <dbReference type="ChEBI" id="CHEBI:25629"/>
        <dbReference type="ChEBI" id="CHEBI:57603"/>
        <dbReference type="ChEBI" id="CHEBI:85299"/>
    </reaction>
    <physiologicalReaction direction="left-to-right" evidence="20">
        <dbReference type="Rhea" id="RHEA:63125"/>
    </physiologicalReaction>
</comment>
<comment type="catalytic activity">
    <reaction evidence="18">
        <text>(11Z)-eicosenamide + H2O = (11Z)-eicosenoate + NH4(+)</text>
        <dbReference type="Rhea" id="RHEA:63120"/>
        <dbReference type="ChEBI" id="CHEBI:15377"/>
        <dbReference type="ChEBI" id="CHEBI:28938"/>
        <dbReference type="ChEBI" id="CHEBI:32426"/>
        <dbReference type="ChEBI" id="CHEBI:146167"/>
    </reaction>
    <physiologicalReaction direction="left-to-right" evidence="18">
        <dbReference type="Rhea" id="RHEA:63121"/>
    </physiologicalReaction>
</comment>
<evidence type="ECO:0000256" key="15">
    <source>
        <dbReference type="ARBA" id="ARBA00050766"/>
    </source>
</evidence>
<keyword evidence="42" id="KW-1185">Reference proteome</keyword>
<dbReference type="GO" id="GO:0017064">
    <property type="term" value="F:fatty acid amide hydrolase activity"/>
    <property type="evidence" value="ECO:0007669"/>
    <property type="project" value="UniProtKB-EC"/>
</dbReference>
<comment type="catalytic activity">
    <reaction evidence="30">
        <text>N-(5Z,8Z,11Z,14Z)-eicosatetraenoyl-glycine + H2O = (5Z,8Z,11Z,14Z)-eicosatetraenoate + glycine</text>
        <dbReference type="Rhea" id="RHEA:64108"/>
        <dbReference type="ChEBI" id="CHEBI:15377"/>
        <dbReference type="ChEBI" id="CHEBI:32395"/>
        <dbReference type="ChEBI" id="CHEBI:57305"/>
        <dbReference type="ChEBI" id="CHEBI:59002"/>
    </reaction>
    <physiologicalReaction direction="left-to-right" evidence="30">
        <dbReference type="Rhea" id="RHEA:64109"/>
    </physiologicalReaction>
</comment>
<accession>A0A6G0ISD4</accession>
<comment type="catalytic activity">
    <reaction evidence="9">
        <text>2-(5Z,8Z,11Z,14Z-eicosatetraenoyl)-glycerol + H2O = glycerol + (5Z,8Z,11Z,14Z)-eicosatetraenoate + H(+)</text>
        <dbReference type="Rhea" id="RHEA:26132"/>
        <dbReference type="ChEBI" id="CHEBI:15377"/>
        <dbReference type="ChEBI" id="CHEBI:15378"/>
        <dbReference type="ChEBI" id="CHEBI:17754"/>
        <dbReference type="ChEBI" id="CHEBI:32395"/>
        <dbReference type="ChEBI" id="CHEBI:52392"/>
    </reaction>
    <physiologicalReaction direction="left-to-right" evidence="9">
        <dbReference type="Rhea" id="RHEA:26133"/>
    </physiologicalReaction>
</comment>
<evidence type="ECO:0000256" key="26">
    <source>
        <dbReference type="ARBA" id="ARBA00052458"/>
    </source>
</evidence>
<evidence type="ECO:0000256" key="33">
    <source>
        <dbReference type="ARBA" id="ARBA00052906"/>
    </source>
</evidence>
<evidence type="ECO:0000256" key="19">
    <source>
        <dbReference type="ARBA" id="ARBA00051346"/>
    </source>
</evidence>
<evidence type="ECO:0000256" key="20">
    <source>
        <dbReference type="ARBA" id="ARBA00051454"/>
    </source>
</evidence>
<comment type="catalytic activity">
    <reaction evidence="10">
        <text>N-(9Z-octadecenoyl) ethanolamine + H2O = ethanolamine + (9Z)-octadecenoate</text>
        <dbReference type="Rhea" id="RHEA:45060"/>
        <dbReference type="ChEBI" id="CHEBI:15377"/>
        <dbReference type="ChEBI" id="CHEBI:30823"/>
        <dbReference type="ChEBI" id="CHEBI:57603"/>
        <dbReference type="ChEBI" id="CHEBI:71466"/>
    </reaction>
    <physiologicalReaction direction="left-to-right" evidence="10">
        <dbReference type="Rhea" id="RHEA:45061"/>
    </physiologicalReaction>
</comment>
<evidence type="ECO:0000256" key="27">
    <source>
        <dbReference type="ARBA" id="ARBA00052512"/>
    </source>
</evidence>
<comment type="catalytic activity">
    <reaction evidence="1">
        <text>(9Z)-octadecenamide + H2O = (9Z)-octadecenoate + NH4(+)</text>
        <dbReference type="Rhea" id="RHEA:26506"/>
        <dbReference type="ChEBI" id="CHEBI:15377"/>
        <dbReference type="ChEBI" id="CHEBI:28938"/>
        <dbReference type="ChEBI" id="CHEBI:30823"/>
        <dbReference type="ChEBI" id="CHEBI:116314"/>
        <dbReference type="EC" id="3.5.1.99"/>
    </reaction>
    <physiologicalReaction direction="left-to-right" evidence="1">
        <dbReference type="Rhea" id="RHEA:26507"/>
    </physiologicalReaction>
</comment>
<comment type="catalytic activity">
    <reaction evidence="31">
        <text>(11Z,14Z,17Z)-eicosatrienamide + H2O = (11Z,14Z,17Z)-eicosatrienoate + NH4(+)</text>
        <dbReference type="Rhea" id="RHEA:63000"/>
        <dbReference type="ChEBI" id="CHEBI:15377"/>
        <dbReference type="ChEBI" id="CHEBI:28938"/>
        <dbReference type="ChEBI" id="CHEBI:77223"/>
        <dbReference type="ChEBI" id="CHEBI:146164"/>
    </reaction>
    <physiologicalReaction direction="left-to-right" evidence="31">
        <dbReference type="Rhea" id="RHEA:63001"/>
    </physiologicalReaction>
</comment>
<feature type="binding site" evidence="39">
    <location>
        <begin position="247"/>
        <end position="250"/>
    </location>
    <ligand>
        <name>substrate</name>
    </ligand>
</feature>
<evidence type="ECO:0000256" key="29">
    <source>
        <dbReference type="ARBA" id="ARBA00052634"/>
    </source>
</evidence>
<comment type="catalytic activity">
    <reaction evidence="16">
        <text>N-(15Z-tetracosenoyl)-ethanolamine + H2O = (15Z)-tetracosenoate + ethanolamine</text>
        <dbReference type="Rhea" id="RHEA:63144"/>
        <dbReference type="ChEBI" id="CHEBI:15377"/>
        <dbReference type="ChEBI" id="CHEBI:32392"/>
        <dbReference type="ChEBI" id="CHEBI:57603"/>
        <dbReference type="ChEBI" id="CHEBI:146187"/>
    </reaction>
    <physiologicalReaction direction="left-to-right" evidence="16">
        <dbReference type="Rhea" id="RHEA:63145"/>
    </physiologicalReaction>
</comment>
<comment type="catalytic activity">
    <reaction evidence="25">
        <text>(9Z,12Z)-octadecadienamide + H2O = (9Z,12Z)-octadecadienoate + NH4(+)</text>
        <dbReference type="Rhea" id="RHEA:63020"/>
        <dbReference type="ChEBI" id="CHEBI:15377"/>
        <dbReference type="ChEBI" id="CHEBI:28938"/>
        <dbReference type="ChEBI" id="CHEBI:30245"/>
        <dbReference type="ChEBI" id="CHEBI:82984"/>
    </reaction>
    <physiologicalReaction direction="left-to-right" evidence="25">
        <dbReference type="Rhea" id="RHEA:63021"/>
    </physiologicalReaction>
</comment>
<comment type="catalytic activity">
    <reaction evidence="11">
        <text>N-(5Z,8Z,11Z,14Z-eicosatetraenoyl)-ethanolamine + H2O = ethanolamine + (5Z,8Z,11Z,14Z)-eicosatetraenoate</text>
        <dbReference type="Rhea" id="RHEA:26136"/>
        <dbReference type="ChEBI" id="CHEBI:2700"/>
        <dbReference type="ChEBI" id="CHEBI:15377"/>
        <dbReference type="ChEBI" id="CHEBI:32395"/>
        <dbReference type="ChEBI" id="CHEBI:57603"/>
        <dbReference type="EC" id="3.5.1.99"/>
    </reaction>
    <physiologicalReaction direction="left-to-right" evidence="11">
        <dbReference type="Rhea" id="RHEA:26137"/>
    </physiologicalReaction>
</comment>
<comment type="catalytic activity">
    <reaction evidence="26">
        <text>N-docosanoyl-ethanolamine + H2O = docosanoate + ethanolamine</text>
        <dbReference type="Rhea" id="RHEA:63128"/>
        <dbReference type="ChEBI" id="CHEBI:15377"/>
        <dbReference type="ChEBI" id="CHEBI:23858"/>
        <dbReference type="ChEBI" id="CHEBI:57603"/>
        <dbReference type="ChEBI" id="CHEBI:146186"/>
    </reaction>
    <physiologicalReaction direction="left-to-right" evidence="26">
        <dbReference type="Rhea" id="RHEA:63129"/>
    </physiologicalReaction>
</comment>
<dbReference type="FunFam" id="3.90.1300.10:FF:000001">
    <property type="entry name" value="Fatty-acid amide hydrolase 1"/>
    <property type="match status" value="1"/>
</dbReference>
<proteinExistence type="inferred from homology"/>
<evidence type="ECO:0000256" key="10">
    <source>
        <dbReference type="ARBA" id="ARBA00048052"/>
    </source>
</evidence>
<comment type="catalytic activity">
    <reaction evidence="21">
        <text>N-tetracosanoyl-taurine + H2O = tetracosanoate + taurine</text>
        <dbReference type="Rhea" id="RHEA:63140"/>
        <dbReference type="ChEBI" id="CHEBI:15377"/>
        <dbReference type="ChEBI" id="CHEBI:31014"/>
        <dbReference type="ChEBI" id="CHEBI:132049"/>
        <dbReference type="ChEBI" id="CHEBI:507393"/>
    </reaction>
    <physiologicalReaction direction="left-to-right" evidence="21">
        <dbReference type="Rhea" id="RHEA:63141"/>
    </physiologicalReaction>
</comment>
<comment type="catalytic activity">
    <reaction evidence="23">
        <text>N-(9Z-octadecenoyl)-taurine + H2O = taurine + (9Z)-octadecenoate</text>
        <dbReference type="Rhea" id="RHEA:63148"/>
        <dbReference type="ChEBI" id="CHEBI:15377"/>
        <dbReference type="ChEBI" id="CHEBI:30823"/>
        <dbReference type="ChEBI" id="CHEBI:146191"/>
        <dbReference type="ChEBI" id="CHEBI:507393"/>
    </reaction>
    <physiologicalReaction direction="left-to-right" evidence="23">
        <dbReference type="Rhea" id="RHEA:63149"/>
    </physiologicalReaction>
</comment>
<comment type="catalytic activity">
    <reaction evidence="8">
        <text>(9Z)-octadecenoate + glycine = N-(9Z-octadecenoyl)glycine + H2O</text>
        <dbReference type="Rhea" id="RHEA:51316"/>
        <dbReference type="ChEBI" id="CHEBI:15377"/>
        <dbReference type="ChEBI" id="CHEBI:30823"/>
        <dbReference type="ChEBI" id="CHEBI:57305"/>
        <dbReference type="ChEBI" id="CHEBI:133992"/>
    </reaction>
    <physiologicalReaction direction="right-to-left" evidence="8">
        <dbReference type="Rhea" id="RHEA:51318"/>
    </physiologicalReaction>
</comment>
<keyword evidence="4" id="KW-0597">Phosphoprotein</keyword>
<evidence type="ECO:0000256" key="6">
    <source>
        <dbReference type="ARBA" id="ARBA00022963"/>
    </source>
</evidence>
<sequence length="587" mass="64571">MERIKLFLQGMELDNRTAALWTGAACAVGTFVMLVRKISIHQKTKKKIQRARNRRTESLQRAEQAVLQYKETHPMTNSALILTLSLSELTKQLQEGLLSPEEVYYSYMEKTLDVNKKLNCCTGILLESFDQLKTVASNKKGLLYGVPVSIKENIAYKNHDSSCGVVVYLDQPAQTDSVIVEVLKRQGAIPFVKTNLPQGLLNYDCGNHIYGQTVNPHNLQKTPGGSSGGEGALIGGGGSLLGIGSDIGGSIRIPASFCGISGFKPTAGRLSSQGISPIYRGQKSVLSTSGPMAKDVDSLVLCMQALLCDHMFSLDPTVPPIPFNTQIYQSSKPLRIGYLENDGYTYPSPSMVRGIREVKALLEQAGHTLVPYTPLKLDHILPELIVKAILADGGTTLLKKLEGGPLHPCLGVQVLPYYFPKWLKKTISFILKPLSPRISAVFNAICGVGSVADLWKQHAEVEDYIQETVAEWRRCNIDVLLCPVIGPAFNFLYCGKLTSAVSYTMLYNLLNFPAGVVPVSTVTAEDEEELKHSKGIYQDQWEKFFKQAVTGGEGLPVAVQCVALPWQDELCLRFMKEVEELVKQSRK</sequence>
<feature type="active site" description="Charge relay system" evidence="38">
    <location>
        <position position="226"/>
    </location>
</feature>
<keyword evidence="7" id="KW-0443">Lipid metabolism</keyword>
<evidence type="ECO:0000256" key="1">
    <source>
        <dbReference type="ARBA" id="ARBA00000208"/>
    </source>
</evidence>
<comment type="catalytic activity">
    <reaction evidence="32">
        <text>(8Z,11Z,14Z)-eicosatrienamide + H2O = (8Z,11Z,14Z)-eicosatrienoate + NH4(+)</text>
        <dbReference type="Rhea" id="RHEA:62996"/>
        <dbReference type="ChEBI" id="CHEBI:15377"/>
        <dbReference type="ChEBI" id="CHEBI:28938"/>
        <dbReference type="ChEBI" id="CHEBI:71589"/>
        <dbReference type="ChEBI" id="CHEBI:146163"/>
    </reaction>
    <physiologicalReaction direction="left-to-right" evidence="32">
        <dbReference type="Rhea" id="RHEA:62997"/>
    </physiologicalReaction>
</comment>
<keyword evidence="6" id="KW-0442">Lipid degradation</keyword>
<evidence type="ECO:0000313" key="42">
    <source>
        <dbReference type="Proteomes" id="UP000424527"/>
    </source>
</evidence>
<dbReference type="InterPro" id="IPR036928">
    <property type="entry name" value="AS_sf"/>
</dbReference>
<evidence type="ECO:0000256" key="16">
    <source>
        <dbReference type="ARBA" id="ARBA00050992"/>
    </source>
</evidence>
<comment type="caution">
    <text evidence="41">The sequence shown here is derived from an EMBL/GenBank/DDBJ whole genome shotgun (WGS) entry which is preliminary data.</text>
</comment>
<evidence type="ECO:0000256" key="7">
    <source>
        <dbReference type="ARBA" id="ARBA00023098"/>
    </source>
</evidence>
<evidence type="ECO:0000256" key="8">
    <source>
        <dbReference type="ARBA" id="ARBA00047450"/>
    </source>
</evidence>
<comment type="catalytic activity">
    <reaction evidence="13">
        <text>(11Z,14Z)-eicosadienamide + H2O = (11Z,14Z)-eicosadienoate + NH4(+)</text>
        <dbReference type="Rhea" id="RHEA:63004"/>
        <dbReference type="ChEBI" id="CHEBI:15377"/>
        <dbReference type="ChEBI" id="CHEBI:28938"/>
        <dbReference type="ChEBI" id="CHEBI:77220"/>
        <dbReference type="ChEBI" id="CHEBI:146165"/>
    </reaction>
    <physiologicalReaction direction="left-to-right" evidence="13">
        <dbReference type="Rhea" id="RHEA:63005"/>
    </physiologicalReaction>
</comment>
<evidence type="ECO:0000256" key="3">
    <source>
        <dbReference type="ARBA" id="ARBA00012112"/>
    </source>
</evidence>
<dbReference type="InterPro" id="IPR052096">
    <property type="entry name" value="Endocannabinoid_amidase"/>
</dbReference>
<evidence type="ECO:0000256" key="23">
    <source>
        <dbReference type="ARBA" id="ARBA00052289"/>
    </source>
</evidence>
<organism evidence="41 42">
    <name type="scientific">Larimichthys crocea</name>
    <name type="common">Large yellow croaker</name>
    <name type="synonym">Pseudosciaena crocea</name>
    <dbReference type="NCBI Taxonomy" id="215358"/>
    <lineage>
        <taxon>Eukaryota</taxon>
        <taxon>Metazoa</taxon>
        <taxon>Chordata</taxon>
        <taxon>Craniata</taxon>
        <taxon>Vertebrata</taxon>
        <taxon>Euteleostomi</taxon>
        <taxon>Actinopterygii</taxon>
        <taxon>Neopterygii</taxon>
        <taxon>Teleostei</taxon>
        <taxon>Neoteleostei</taxon>
        <taxon>Acanthomorphata</taxon>
        <taxon>Eupercaria</taxon>
        <taxon>Sciaenidae</taxon>
        <taxon>Larimichthys</taxon>
    </lineage>
</organism>
<evidence type="ECO:0000256" key="5">
    <source>
        <dbReference type="ARBA" id="ARBA00022801"/>
    </source>
</evidence>
<feature type="domain" description="Amidase" evidence="40">
    <location>
        <begin position="106"/>
        <end position="572"/>
    </location>
</feature>
<evidence type="ECO:0000256" key="34">
    <source>
        <dbReference type="ARBA" id="ARBA00073178"/>
    </source>
</evidence>
<keyword evidence="5 41" id="KW-0378">Hydrolase</keyword>
<evidence type="ECO:0000256" key="28">
    <source>
        <dbReference type="ARBA" id="ARBA00052514"/>
    </source>
</evidence>
<feature type="active site" description="Acyl-ester intermediate" evidence="38">
    <location>
        <position position="250"/>
    </location>
</feature>
<evidence type="ECO:0000256" key="31">
    <source>
        <dbReference type="ARBA" id="ARBA00052818"/>
    </source>
</evidence>
<evidence type="ECO:0000256" key="12">
    <source>
        <dbReference type="ARBA" id="ARBA00050294"/>
    </source>
</evidence>
<comment type="catalytic activity">
    <reaction evidence="27">
        <text>(6Z)-octadecenamide + H2O = (6Z)-octadecenoate + NH4(+)</text>
        <dbReference type="Rhea" id="RHEA:63008"/>
        <dbReference type="ChEBI" id="CHEBI:15377"/>
        <dbReference type="ChEBI" id="CHEBI:28938"/>
        <dbReference type="ChEBI" id="CHEBI:32375"/>
        <dbReference type="ChEBI" id="CHEBI:146168"/>
    </reaction>
    <physiologicalReaction direction="left-to-right" evidence="27">
        <dbReference type="Rhea" id="RHEA:63009"/>
    </physiologicalReaction>
</comment>
<evidence type="ECO:0000256" key="38">
    <source>
        <dbReference type="PIRSR" id="PIRSR001221-1"/>
    </source>
</evidence>
<name>A0A6G0ISD4_LARCR</name>
<evidence type="ECO:0000256" key="25">
    <source>
        <dbReference type="ARBA" id="ARBA00052426"/>
    </source>
</evidence>
<dbReference type="Pfam" id="PF01425">
    <property type="entry name" value="Amidase"/>
    <property type="match status" value="1"/>
</dbReference>
<comment type="catalytic activity">
    <reaction evidence="33">
        <text>(15Z)-tetracosenamide + H2O = (15Z)-tetracosenoate + NH4(+)</text>
        <dbReference type="Rhea" id="RHEA:63028"/>
        <dbReference type="ChEBI" id="CHEBI:15377"/>
        <dbReference type="ChEBI" id="CHEBI:28938"/>
        <dbReference type="ChEBI" id="CHEBI:32392"/>
        <dbReference type="ChEBI" id="CHEBI:146166"/>
    </reaction>
    <physiologicalReaction direction="left-to-right" evidence="33">
        <dbReference type="Rhea" id="RHEA:63029"/>
    </physiologicalReaction>
</comment>
<dbReference type="PANTHER" id="PTHR45847:SF6">
    <property type="entry name" value="FATTY ACID AMIDE HYDROLASE"/>
    <property type="match status" value="1"/>
</dbReference>
<evidence type="ECO:0000313" key="41">
    <source>
        <dbReference type="EMBL" id="KAE8294247.1"/>
    </source>
</evidence>
<feature type="binding site" evidence="39">
    <location>
        <position position="200"/>
    </location>
    <ligand>
        <name>substrate</name>
    </ligand>
</feature>
<comment type="catalytic activity">
    <reaction evidence="19">
        <text>N-(9Z-hexadecenoyl) ethanolamine + H2O = (9Z)-hexadecenoate + ethanolamine</text>
        <dbReference type="Rhea" id="RHEA:35563"/>
        <dbReference type="ChEBI" id="CHEBI:15377"/>
        <dbReference type="ChEBI" id="CHEBI:32372"/>
        <dbReference type="ChEBI" id="CHEBI:57603"/>
        <dbReference type="ChEBI" id="CHEBI:71465"/>
    </reaction>
    <physiologicalReaction direction="left-to-right" evidence="19">
        <dbReference type="Rhea" id="RHEA:35564"/>
    </physiologicalReaction>
</comment>
<comment type="catalytic activity">
    <reaction evidence="24">
        <text>(9Z,12Z,15Z)-octadecatrienamide + H2O = (9Z,12Z,15Z)-octadecatrienoate + NH4(+)</text>
        <dbReference type="Rhea" id="RHEA:62976"/>
        <dbReference type="ChEBI" id="CHEBI:15377"/>
        <dbReference type="ChEBI" id="CHEBI:28938"/>
        <dbReference type="ChEBI" id="CHEBI:32387"/>
        <dbReference type="ChEBI" id="CHEBI:142684"/>
    </reaction>
    <physiologicalReaction direction="left-to-right" evidence="24">
        <dbReference type="Rhea" id="RHEA:62977"/>
    </physiologicalReaction>
</comment>
<evidence type="ECO:0000256" key="35">
    <source>
        <dbReference type="ARBA" id="ARBA00077111"/>
    </source>
</evidence>
<evidence type="ECO:0000256" key="21">
    <source>
        <dbReference type="ARBA" id="ARBA00051492"/>
    </source>
</evidence>
<evidence type="ECO:0000256" key="9">
    <source>
        <dbReference type="ARBA" id="ARBA00047476"/>
    </source>
</evidence>
<evidence type="ECO:0000256" key="11">
    <source>
        <dbReference type="ARBA" id="ARBA00048606"/>
    </source>
</evidence>
<gene>
    <name evidence="41" type="ORF">D5F01_LYC07198</name>
</gene>
<comment type="catalytic activity">
    <reaction evidence="12">
        <text>N-(5Z,8Z,11Z,14Z-eicosatetraenoyl)-L-serine + H2O = (5Z,8Z,11Z,14Z)-eicosatetraenoate + L-serine</text>
        <dbReference type="Rhea" id="RHEA:64116"/>
        <dbReference type="ChEBI" id="CHEBI:15377"/>
        <dbReference type="ChEBI" id="CHEBI:32395"/>
        <dbReference type="ChEBI" id="CHEBI:33384"/>
        <dbReference type="ChEBI" id="CHEBI:149697"/>
    </reaction>
    <physiologicalReaction direction="left-to-right" evidence="12">
        <dbReference type="Rhea" id="RHEA:64117"/>
    </physiologicalReaction>
</comment>
<evidence type="ECO:0000256" key="4">
    <source>
        <dbReference type="ARBA" id="ARBA00022553"/>
    </source>
</evidence>
<evidence type="ECO:0000256" key="18">
    <source>
        <dbReference type="ARBA" id="ARBA00051311"/>
    </source>
</evidence>
<evidence type="ECO:0000256" key="14">
    <source>
        <dbReference type="ARBA" id="ARBA00050481"/>
    </source>
</evidence>
<dbReference type="GO" id="GO:0004040">
    <property type="term" value="F:amidase activity"/>
    <property type="evidence" value="ECO:0007669"/>
    <property type="project" value="TreeGrafter"/>
</dbReference>
<dbReference type="Proteomes" id="UP000424527">
    <property type="component" value="Unassembled WGS sequence"/>
</dbReference>
<reference evidence="41 42" key="1">
    <citation type="submission" date="2019-07" db="EMBL/GenBank/DDBJ databases">
        <title>Chromosome genome assembly for large yellow croaker.</title>
        <authorList>
            <person name="Xiao S."/>
        </authorList>
    </citation>
    <scope>NUCLEOTIDE SEQUENCE [LARGE SCALE GENOMIC DNA]</scope>
    <source>
        <strain evidence="41">JMULYC20181020</strain>
        <tissue evidence="41">Muscle</tissue>
    </source>
</reference>
<comment type="catalytic activity">
    <reaction evidence="22">
        <text>N-docosanoyl-taurine + H2O = docosanoate + taurine</text>
        <dbReference type="Rhea" id="RHEA:63156"/>
        <dbReference type="ChEBI" id="CHEBI:15377"/>
        <dbReference type="ChEBI" id="CHEBI:23858"/>
        <dbReference type="ChEBI" id="CHEBI:146196"/>
        <dbReference type="ChEBI" id="CHEBI:507393"/>
    </reaction>
    <physiologicalReaction direction="left-to-right" evidence="22">
        <dbReference type="Rhea" id="RHEA:63157"/>
    </physiologicalReaction>
</comment>
<protein>
    <recommendedName>
        <fullName evidence="34">Fatty-acid amide hydrolase 1</fullName>
        <ecNumber evidence="3">3.5.1.99</ecNumber>
    </recommendedName>
    <alternativeName>
        <fullName evidence="37">Anandamide amidohydrolase 1</fullName>
    </alternativeName>
    <alternativeName>
        <fullName evidence="35">Fatty acid ester hydrolase</fullName>
    </alternativeName>
    <alternativeName>
        <fullName evidence="36">Oleamide hydrolase 1</fullName>
    </alternativeName>
</protein>
<dbReference type="GO" id="GO:0009062">
    <property type="term" value="P:fatty acid catabolic process"/>
    <property type="evidence" value="ECO:0007669"/>
    <property type="project" value="TreeGrafter"/>
</dbReference>
<feature type="binding site" evidence="39">
    <location>
        <position position="226"/>
    </location>
    <ligand>
        <name>substrate</name>
    </ligand>
</feature>
<comment type="catalytic activity">
    <reaction evidence="29">
        <text>N-tricosanoyl-taurine + H2O = tricosanoate + taurine</text>
        <dbReference type="Rhea" id="RHEA:63164"/>
        <dbReference type="ChEBI" id="CHEBI:15377"/>
        <dbReference type="ChEBI" id="CHEBI:79007"/>
        <dbReference type="ChEBI" id="CHEBI:146197"/>
        <dbReference type="ChEBI" id="CHEBI:507393"/>
    </reaction>
    <physiologicalReaction direction="left-to-right" evidence="29">
        <dbReference type="Rhea" id="RHEA:63165"/>
    </physiologicalReaction>
</comment>
<dbReference type="EMBL" id="REGW02000007">
    <property type="protein sequence ID" value="KAE8294247.1"/>
    <property type="molecule type" value="Genomic_DNA"/>
</dbReference>
<comment type="similarity">
    <text evidence="2">Belongs to the amidase family.</text>
</comment>
<dbReference type="AlphaFoldDB" id="A0A6G0ISD4"/>
<evidence type="ECO:0000256" key="36">
    <source>
        <dbReference type="ARBA" id="ARBA00077157"/>
    </source>
</evidence>
<dbReference type="InterPro" id="IPR023631">
    <property type="entry name" value="Amidase_dom"/>
</dbReference>
<evidence type="ECO:0000256" key="32">
    <source>
        <dbReference type="ARBA" id="ARBA00052857"/>
    </source>
</evidence>
<dbReference type="PANTHER" id="PTHR45847">
    <property type="entry name" value="FATTY ACID AMIDE HYDROLASE"/>
    <property type="match status" value="1"/>
</dbReference>
<evidence type="ECO:0000256" key="17">
    <source>
        <dbReference type="ARBA" id="ARBA00051200"/>
    </source>
</evidence>
<evidence type="ECO:0000256" key="37">
    <source>
        <dbReference type="ARBA" id="ARBA00077216"/>
    </source>
</evidence>
<dbReference type="SUPFAM" id="SSF75304">
    <property type="entry name" value="Amidase signature (AS) enzymes"/>
    <property type="match status" value="1"/>
</dbReference>
<dbReference type="PROSITE" id="PS00571">
    <property type="entry name" value="AMIDASES"/>
    <property type="match status" value="1"/>
</dbReference>
<dbReference type="EC" id="3.5.1.99" evidence="3"/>
<evidence type="ECO:0000256" key="39">
    <source>
        <dbReference type="PIRSR" id="PIRSR001221-2"/>
    </source>
</evidence>
<comment type="catalytic activity">
    <reaction evidence="15">
        <text>tetradecamide + H2O = tetradecanoate + NH4(+)</text>
        <dbReference type="Rhea" id="RHEA:62992"/>
        <dbReference type="ChEBI" id="CHEBI:15377"/>
        <dbReference type="ChEBI" id="CHEBI:28938"/>
        <dbReference type="ChEBI" id="CHEBI:30807"/>
        <dbReference type="ChEBI" id="CHEBI:137125"/>
    </reaction>
    <physiologicalReaction direction="left-to-right" evidence="15">
        <dbReference type="Rhea" id="RHEA:62993"/>
    </physiologicalReaction>
</comment>
<feature type="active site" description="Charge relay system" evidence="38">
    <location>
        <position position="151"/>
    </location>
</feature>